<dbReference type="Gene3D" id="3.40.462.20">
    <property type="match status" value="1"/>
</dbReference>
<evidence type="ECO:0000256" key="2">
    <source>
        <dbReference type="ARBA" id="ARBA00011928"/>
    </source>
</evidence>
<dbReference type="SUPFAM" id="SSF56176">
    <property type="entry name" value="FAD-binding/transporter-associated domain-like"/>
    <property type="match status" value="1"/>
</dbReference>
<dbReference type="Gene3D" id="3.30.465.10">
    <property type="match status" value="1"/>
</dbReference>
<reference evidence="7 8" key="1">
    <citation type="journal article" date="2023" name="G3 (Bethesda)">
        <title>A chromosome-level genome assembly of Zasmidium syzygii isolated from banana leaves.</title>
        <authorList>
            <person name="van Westerhoven A.C."/>
            <person name="Mehrabi R."/>
            <person name="Talebi R."/>
            <person name="Steentjes M.B.F."/>
            <person name="Corcolon B."/>
            <person name="Chong P.A."/>
            <person name="Kema G.H.J."/>
            <person name="Seidl M.F."/>
        </authorList>
    </citation>
    <scope>NUCLEOTIDE SEQUENCE [LARGE SCALE GENOMIC DNA]</scope>
    <source>
        <strain evidence="7 8">P124</strain>
    </source>
</reference>
<accession>A0ABR0DYH3</accession>
<dbReference type="PROSITE" id="PS51387">
    <property type="entry name" value="FAD_PCMH"/>
    <property type="match status" value="1"/>
</dbReference>
<evidence type="ECO:0000256" key="1">
    <source>
        <dbReference type="ARBA" id="ARBA00005466"/>
    </source>
</evidence>
<dbReference type="InterPro" id="IPR050416">
    <property type="entry name" value="FAD-linked_Oxidoreductase"/>
</dbReference>
<feature type="domain" description="FAD-binding PCMH-type" evidence="6">
    <location>
        <begin position="38"/>
        <end position="204"/>
    </location>
</feature>
<evidence type="ECO:0000313" key="8">
    <source>
        <dbReference type="Proteomes" id="UP001305779"/>
    </source>
</evidence>
<dbReference type="InterPro" id="IPR036318">
    <property type="entry name" value="FAD-bd_PCMH-like_sf"/>
</dbReference>
<dbReference type="InterPro" id="IPR016164">
    <property type="entry name" value="FAD-linked_Oxase-like_C"/>
</dbReference>
<dbReference type="PANTHER" id="PTHR42973">
    <property type="entry name" value="BINDING OXIDOREDUCTASE, PUTATIVE (AFU_ORTHOLOGUE AFUA_1G17690)-RELATED"/>
    <property type="match status" value="1"/>
</dbReference>
<dbReference type="EC" id="1.5.99.12" evidence="2"/>
<dbReference type="Pfam" id="PF09265">
    <property type="entry name" value="Cytokin-bind"/>
    <property type="match status" value="1"/>
</dbReference>
<dbReference type="EMBL" id="JAXOVC010000014">
    <property type="protein sequence ID" value="KAK4494221.1"/>
    <property type="molecule type" value="Genomic_DNA"/>
</dbReference>
<evidence type="ECO:0000256" key="3">
    <source>
        <dbReference type="ARBA" id="ARBA00022630"/>
    </source>
</evidence>
<dbReference type="SUPFAM" id="SSF55103">
    <property type="entry name" value="FAD-linked oxidases, C-terminal domain"/>
    <property type="match status" value="1"/>
</dbReference>
<evidence type="ECO:0000256" key="5">
    <source>
        <dbReference type="ARBA" id="ARBA00023002"/>
    </source>
</evidence>
<gene>
    <name evidence="7" type="ORF">PRZ48_014519</name>
</gene>
<keyword evidence="4" id="KW-0274">FAD</keyword>
<sequence length="455" mass="49853">MAASEKLDEFFKQHSQIRYVTPTSPKYPELRATWYGQEGATPLGIARPQNAEDVGSIVAFAASNDVAFTVRAGGHDSWFRGFAADALTIDMREIDFVHIDSGKTTARIGGGVLQGKVARDLAKEKLTTSMGSVPSVGHVGWAVCGGYGRFAGTYGMGVDQILAAKLVNHEGKVTEADAEMLRVIRGGGGMLGVIVELTIKVYPLEKILAGRIVFESSNLAATIKGFAAGYRSLQKDGFPAPLHILPVIVNAPPGKTLAVAFTWTSPDFTLGREYMERVSSFGHAIMNTVAEISIPDWQEESAASLPPVMFGIQNQKSCRVYEFTDEVAEVIATAVEKMPNDPATLTGIHTLRNAEEPNQDSVFLARKPHFLIEMLSTVSEPDPEKLKEAKKWAQEYLDALMKIDPSNLERAQYFTHTSPEDADFKGMYGEHWDLLVEAKKRHDPKNIFRSGPTFE</sequence>
<dbReference type="Pfam" id="PF01565">
    <property type="entry name" value="FAD_binding_4"/>
    <property type="match status" value="1"/>
</dbReference>
<keyword evidence="8" id="KW-1185">Reference proteome</keyword>
<protein>
    <recommendedName>
        <fullName evidence="2">cytokinin dehydrogenase</fullName>
        <ecNumber evidence="2">1.5.99.12</ecNumber>
    </recommendedName>
</protein>
<dbReference type="InterPro" id="IPR016169">
    <property type="entry name" value="FAD-bd_PCMH_sub2"/>
</dbReference>
<comment type="caution">
    <text evidence="7">The sequence shown here is derived from an EMBL/GenBank/DDBJ whole genome shotgun (WGS) entry which is preliminary data.</text>
</comment>
<dbReference type="InterPro" id="IPR016167">
    <property type="entry name" value="FAD-bd_PCMH_sub1"/>
</dbReference>
<evidence type="ECO:0000256" key="4">
    <source>
        <dbReference type="ARBA" id="ARBA00022827"/>
    </source>
</evidence>
<dbReference type="Gene3D" id="3.30.43.10">
    <property type="entry name" value="Uridine Diphospho-n-acetylenolpyruvylglucosamine Reductase, domain 2"/>
    <property type="match status" value="1"/>
</dbReference>
<keyword evidence="3" id="KW-0285">Flavoprotein</keyword>
<organism evidence="7 8">
    <name type="scientific">Zasmidium cellare</name>
    <name type="common">Wine cellar mold</name>
    <name type="synonym">Racodium cellare</name>
    <dbReference type="NCBI Taxonomy" id="395010"/>
    <lineage>
        <taxon>Eukaryota</taxon>
        <taxon>Fungi</taxon>
        <taxon>Dikarya</taxon>
        <taxon>Ascomycota</taxon>
        <taxon>Pezizomycotina</taxon>
        <taxon>Dothideomycetes</taxon>
        <taxon>Dothideomycetidae</taxon>
        <taxon>Mycosphaerellales</taxon>
        <taxon>Mycosphaerellaceae</taxon>
        <taxon>Zasmidium</taxon>
    </lineage>
</organism>
<dbReference type="Proteomes" id="UP001305779">
    <property type="component" value="Unassembled WGS sequence"/>
</dbReference>
<dbReference type="PANTHER" id="PTHR42973:SF7">
    <property type="entry name" value="FAD-BINDING PCMH-TYPE DOMAIN-CONTAINING PROTEIN"/>
    <property type="match status" value="1"/>
</dbReference>
<evidence type="ECO:0000259" key="6">
    <source>
        <dbReference type="PROSITE" id="PS51387"/>
    </source>
</evidence>
<keyword evidence="5" id="KW-0560">Oxidoreductase</keyword>
<proteinExistence type="inferred from homology"/>
<evidence type="ECO:0000313" key="7">
    <source>
        <dbReference type="EMBL" id="KAK4494221.1"/>
    </source>
</evidence>
<name>A0ABR0DYH3_ZASCE</name>
<dbReference type="InterPro" id="IPR015345">
    <property type="entry name" value="Cytokinin_DH_FAD/cytokin-bd"/>
</dbReference>
<comment type="similarity">
    <text evidence="1">Belongs to the oxygen-dependent FAD-linked oxidoreductase family.</text>
</comment>
<dbReference type="InterPro" id="IPR006094">
    <property type="entry name" value="Oxid_FAD_bind_N"/>
</dbReference>
<dbReference type="InterPro" id="IPR016166">
    <property type="entry name" value="FAD-bd_PCMH"/>
</dbReference>